<dbReference type="Pfam" id="PF01966">
    <property type="entry name" value="HD"/>
    <property type="match status" value="1"/>
</dbReference>
<evidence type="ECO:0000259" key="2">
    <source>
        <dbReference type="PROSITE" id="PS51831"/>
    </source>
</evidence>
<dbReference type="NCBIfam" id="TIGR01353">
    <property type="entry name" value="dGTP_triPase"/>
    <property type="match status" value="1"/>
</dbReference>
<evidence type="ECO:0000313" key="3">
    <source>
        <dbReference type="EMBL" id="AKB41698.1"/>
    </source>
</evidence>
<dbReference type="PROSITE" id="PS51831">
    <property type="entry name" value="HD"/>
    <property type="match status" value="1"/>
</dbReference>
<name>A0A0E3Q0Z3_METMZ</name>
<dbReference type="InterPro" id="IPR051094">
    <property type="entry name" value="Diverse_Catalytic_Enzymes"/>
</dbReference>
<feature type="domain" description="HD" evidence="2">
    <location>
        <begin position="85"/>
        <end position="248"/>
    </location>
</feature>
<sequence>MNDKNASIYYKSYELSPFAISDDDPNIKRKHLDNKEKSDEKTGIITRTSFQRDKDRIIYSKAFRRLIHKTQVCFTGEMNEHIRTRLTHTLEVSQIARSIARQVHANEDLTEAIALGHDLGHTPFGHTGETVLDDFLSGKDEGITKKLLEMYGFDITEMKLHFKHNFQSVRVLSELEGGYKNLEYNDIKGLNLTYPVLEGILKHTGLKLKDQLIFYEGINDNGFFHMEQTFSCSLEGQIVALADEIAQVCHDIEDAVEGNYDSKEFICDQLQTLITREFNIRGLENDDDVENMIATSHIKYIISCIISEVITKAVDEIKNNMQKLSDRGVKYPLNEDIATHNCVLKHDELYNRLREIEENFVINNYKIDKMNGKSRFVLRQIIKAYLTNPKQLPDHVLESYAEVCSVPTLKELIKHIYSTPKDPTTKNIRYLRKEVFEENQKHIIRDKTFLRAMSDYIASMTDLYALQQYKKLYGGDSI</sequence>
<dbReference type="InterPro" id="IPR006261">
    <property type="entry name" value="dGTPase"/>
</dbReference>
<dbReference type="Proteomes" id="UP000033058">
    <property type="component" value="Chromosome"/>
</dbReference>
<dbReference type="Gene3D" id="1.10.3210.10">
    <property type="entry name" value="Hypothetical protein af1432"/>
    <property type="match status" value="1"/>
</dbReference>
<dbReference type="InterPro" id="IPR006674">
    <property type="entry name" value="HD_domain"/>
</dbReference>
<keyword evidence="1 3" id="KW-0378">Hydrolase</keyword>
<dbReference type="GO" id="GO:0016793">
    <property type="term" value="F:triphosphoric monoester hydrolase activity"/>
    <property type="evidence" value="ECO:0007669"/>
    <property type="project" value="InterPro"/>
</dbReference>
<dbReference type="CDD" id="cd00077">
    <property type="entry name" value="HDc"/>
    <property type="match status" value="1"/>
</dbReference>
<dbReference type="AlphaFoldDB" id="A0A0E3Q0Z3"/>
<protein>
    <submittedName>
        <fullName evidence="3">DNTP triphosphohydrolase, broad substrate specificity, subgroup 2</fullName>
    </submittedName>
</protein>
<dbReference type="RefSeq" id="WP_052716888.1">
    <property type="nucleotide sequence ID" value="NZ_CP009509.1"/>
</dbReference>
<dbReference type="HOGENOM" id="CLU_028163_1_0_2"/>
<organism evidence="3 4">
    <name type="scientific">Methanosarcina mazei WWM610</name>
    <dbReference type="NCBI Taxonomy" id="1434117"/>
    <lineage>
        <taxon>Archaea</taxon>
        <taxon>Methanobacteriati</taxon>
        <taxon>Methanobacteriota</taxon>
        <taxon>Stenosarchaea group</taxon>
        <taxon>Methanomicrobia</taxon>
        <taxon>Methanosarcinales</taxon>
        <taxon>Methanosarcinaceae</taxon>
        <taxon>Methanosarcina</taxon>
    </lineage>
</organism>
<gene>
    <name evidence="3" type="ORF">MSMAW_2707</name>
</gene>
<dbReference type="InterPro" id="IPR026875">
    <property type="entry name" value="PHydrolase_assoc_dom"/>
</dbReference>
<dbReference type="Pfam" id="PF13286">
    <property type="entry name" value="HD_assoc"/>
    <property type="match status" value="1"/>
</dbReference>
<dbReference type="GeneID" id="25418263"/>
<dbReference type="SUPFAM" id="SSF109604">
    <property type="entry name" value="HD-domain/PDEase-like"/>
    <property type="match status" value="1"/>
</dbReference>
<evidence type="ECO:0000256" key="1">
    <source>
        <dbReference type="ARBA" id="ARBA00022801"/>
    </source>
</evidence>
<accession>A0A0E3Q0Z3</accession>
<dbReference type="PATRIC" id="fig|1434117.4.peg.3443"/>
<dbReference type="InterPro" id="IPR003607">
    <property type="entry name" value="HD/PDEase_dom"/>
</dbReference>
<dbReference type="PANTHER" id="PTHR35795:SF1">
    <property type="entry name" value="BIS(5'-NUCLEOSYL)-TETRAPHOSPHATASE, SYMMETRICAL"/>
    <property type="match status" value="1"/>
</dbReference>
<reference evidence="3 4" key="1">
    <citation type="submission" date="2014-07" db="EMBL/GenBank/DDBJ databases">
        <title>Methanogenic archaea and the global carbon cycle.</title>
        <authorList>
            <person name="Henriksen J.R."/>
            <person name="Luke J."/>
            <person name="Reinhart S."/>
            <person name="Benedict M.N."/>
            <person name="Youngblut N.D."/>
            <person name="Metcalf M.E."/>
            <person name="Whitaker R.J."/>
            <person name="Metcalf W.W."/>
        </authorList>
    </citation>
    <scope>NUCLEOTIDE SEQUENCE [LARGE SCALE GENOMIC DNA]</scope>
    <source>
        <strain evidence="3 4">WWM610</strain>
    </source>
</reference>
<dbReference type="SMART" id="SM00471">
    <property type="entry name" value="HDc"/>
    <property type="match status" value="1"/>
</dbReference>
<dbReference type="EMBL" id="CP009509">
    <property type="protein sequence ID" value="AKB41698.1"/>
    <property type="molecule type" value="Genomic_DNA"/>
</dbReference>
<dbReference type="PANTHER" id="PTHR35795">
    <property type="entry name" value="SLR1885 PROTEIN"/>
    <property type="match status" value="1"/>
</dbReference>
<proteinExistence type="predicted"/>
<evidence type="ECO:0000313" key="4">
    <source>
        <dbReference type="Proteomes" id="UP000033058"/>
    </source>
</evidence>